<name>A0AA35ST07_GEOBA</name>
<protein>
    <submittedName>
        <fullName evidence="4">Pyridoxine 5'-phosphate synthase</fullName>
    </submittedName>
</protein>
<dbReference type="AlphaFoldDB" id="A0AA35ST07"/>
<keyword evidence="3" id="KW-0664">Pyridoxine biosynthesis</keyword>
<keyword evidence="2" id="KW-0808">Transferase</keyword>
<dbReference type="Gene3D" id="3.20.20.70">
    <property type="entry name" value="Aldolase class I"/>
    <property type="match status" value="1"/>
</dbReference>
<reference evidence="4" key="1">
    <citation type="submission" date="2023-03" db="EMBL/GenBank/DDBJ databases">
        <authorList>
            <person name="Steffen K."/>
            <person name="Cardenas P."/>
        </authorList>
    </citation>
    <scope>NUCLEOTIDE SEQUENCE</scope>
</reference>
<evidence type="ECO:0000313" key="4">
    <source>
        <dbReference type="EMBL" id="CAI8035104.1"/>
    </source>
</evidence>
<dbReference type="GO" id="GO:0033856">
    <property type="term" value="F:pyridoxine 5'-phosphate synthase activity"/>
    <property type="evidence" value="ECO:0007669"/>
    <property type="project" value="InterPro"/>
</dbReference>
<evidence type="ECO:0000256" key="3">
    <source>
        <dbReference type="ARBA" id="ARBA00023096"/>
    </source>
</evidence>
<accession>A0AA35ST07</accession>
<dbReference type="EMBL" id="CASHTH010002771">
    <property type="protein sequence ID" value="CAI8035104.1"/>
    <property type="molecule type" value="Genomic_DNA"/>
</dbReference>
<sequence>MICLSVNVNKIATLRNSRGGDIPDVLTAVDTCIAAGAQGITVHPREDERHITSADVQDIAERLIEINTQKRSDIEYNIEGDPRPDLIDMVLRTKPTQCTLVPVVVGEITSHTVWDIRKDGDTLKPIIEALKNAGIRVSLFSGIDVEQIARTRDIGADRIELYTASYAMAGTKTEIEREFALLENAAAKAVDLGLGVNAGHDLNLENLPLMQKLPGLLEVSIGHHLMADALYIGLEAAVKAYRRALGQQTT</sequence>
<gene>
    <name evidence="4" type="ORF">GBAR_LOCUS19717</name>
</gene>
<dbReference type="PANTHER" id="PTHR30456:SF0">
    <property type="entry name" value="PYRIDOXINE 5'-PHOSPHATE SYNTHASE"/>
    <property type="match status" value="1"/>
</dbReference>
<dbReference type="PANTHER" id="PTHR30456">
    <property type="entry name" value="PYRIDOXINE 5'-PHOSPHATE SYNTHASE"/>
    <property type="match status" value="1"/>
</dbReference>
<proteinExistence type="inferred from homology"/>
<dbReference type="NCBIfam" id="NF003625">
    <property type="entry name" value="PRK05265.1-3"/>
    <property type="match status" value="1"/>
</dbReference>
<evidence type="ECO:0000256" key="1">
    <source>
        <dbReference type="ARBA" id="ARBA00022490"/>
    </source>
</evidence>
<keyword evidence="5" id="KW-1185">Reference proteome</keyword>
<dbReference type="InterPro" id="IPR036130">
    <property type="entry name" value="Pyridoxine-5'_phos_synth"/>
</dbReference>
<dbReference type="NCBIfam" id="NF003626">
    <property type="entry name" value="PRK05265.1-4"/>
    <property type="match status" value="1"/>
</dbReference>
<dbReference type="Pfam" id="PF03740">
    <property type="entry name" value="PdxJ"/>
    <property type="match status" value="1"/>
</dbReference>
<dbReference type="GO" id="GO:0008615">
    <property type="term" value="P:pyridoxine biosynthetic process"/>
    <property type="evidence" value="ECO:0007669"/>
    <property type="project" value="UniProtKB-KW"/>
</dbReference>
<dbReference type="InterPro" id="IPR013785">
    <property type="entry name" value="Aldolase_TIM"/>
</dbReference>
<dbReference type="InterPro" id="IPR004569">
    <property type="entry name" value="PyrdxlP_synth_PdxJ"/>
</dbReference>
<dbReference type="GO" id="GO:0005829">
    <property type="term" value="C:cytosol"/>
    <property type="evidence" value="ECO:0007669"/>
    <property type="project" value="TreeGrafter"/>
</dbReference>
<dbReference type="CDD" id="cd00003">
    <property type="entry name" value="PNPsynthase"/>
    <property type="match status" value="1"/>
</dbReference>
<keyword evidence="1" id="KW-0963">Cytoplasm</keyword>
<evidence type="ECO:0000313" key="5">
    <source>
        <dbReference type="Proteomes" id="UP001174909"/>
    </source>
</evidence>
<dbReference type="SUPFAM" id="SSF63892">
    <property type="entry name" value="Pyridoxine 5'-phosphate synthase"/>
    <property type="match status" value="1"/>
</dbReference>
<comment type="caution">
    <text evidence="4">The sequence shown here is derived from an EMBL/GenBank/DDBJ whole genome shotgun (WGS) entry which is preliminary data.</text>
</comment>
<organism evidence="4 5">
    <name type="scientific">Geodia barretti</name>
    <name type="common">Barrett's horny sponge</name>
    <dbReference type="NCBI Taxonomy" id="519541"/>
    <lineage>
        <taxon>Eukaryota</taxon>
        <taxon>Metazoa</taxon>
        <taxon>Porifera</taxon>
        <taxon>Demospongiae</taxon>
        <taxon>Heteroscleromorpha</taxon>
        <taxon>Tetractinellida</taxon>
        <taxon>Astrophorina</taxon>
        <taxon>Geodiidae</taxon>
        <taxon>Geodia</taxon>
    </lineage>
</organism>
<dbReference type="HAMAP" id="MF_00279">
    <property type="entry name" value="PdxJ"/>
    <property type="match status" value="1"/>
</dbReference>
<dbReference type="Proteomes" id="UP001174909">
    <property type="component" value="Unassembled WGS sequence"/>
</dbReference>
<evidence type="ECO:0000256" key="2">
    <source>
        <dbReference type="ARBA" id="ARBA00022679"/>
    </source>
</evidence>
<dbReference type="NCBIfam" id="TIGR00559">
    <property type="entry name" value="pdxJ"/>
    <property type="match status" value="1"/>
</dbReference>